<dbReference type="AlphaFoldDB" id="A0AAN1WHJ2"/>
<sequence length="300" mass="34445">MEINQEITTYDQWVSSALEKLREHVDAQEFKGISLRISKKNTNISEYLQGVSELSPIIYFAESQVSSPRFPRRKGKYSKDIDISYLYNEQQINIEIKCPDSSKRLQRLKESEFNLYTQDTFPSKKEADNVIAKVAEGLDVGVAGNDIAKISGDDGFLKGCSDKFNEVSTVGDLNVILFSLSSLEELDEWRIKFEKEGVLKNHKNIHGIILSSMAYDHLRNIDGHVMSRLNLTENLNYIIQNIHHPKSIPNESMYALFSSFPNNTANINTWYSLLAHSPKDPLRMLDRVKLRYYYQTSFGE</sequence>
<dbReference type="EMBL" id="AP023086">
    <property type="protein sequence ID" value="BCD97723.1"/>
    <property type="molecule type" value="Genomic_DNA"/>
</dbReference>
<dbReference type="RefSeq" id="WP_236987196.1">
    <property type="nucleotide sequence ID" value="NZ_AP023086.1"/>
</dbReference>
<dbReference type="Proteomes" id="UP001320119">
    <property type="component" value="Chromosome"/>
</dbReference>
<evidence type="ECO:0000313" key="1">
    <source>
        <dbReference type="EMBL" id="BCD97723.1"/>
    </source>
</evidence>
<name>A0AAN1WHJ2_9GAMM</name>
<keyword evidence="2" id="KW-1185">Reference proteome</keyword>
<protein>
    <submittedName>
        <fullName evidence="1">Uncharacterized protein</fullName>
    </submittedName>
</protein>
<accession>A0AAN1WHJ2</accession>
<gene>
    <name evidence="1" type="ORF">MARGE09_P1924</name>
</gene>
<organism evidence="1 2">
    <name type="scientific">Marinagarivorans cellulosilyticus</name>
    <dbReference type="NCBI Taxonomy" id="2721545"/>
    <lineage>
        <taxon>Bacteria</taxon>
        <taxon>Pseudomonadati</taxon>
        <taxon>Pseudomonadota</taxon>
        <taxon>Gammaproteobacteria</taxon>
        <taxon>Cellvibrionales</taxon>
        <taxon>Cellvibrionaceae</taxon>
        <taxon>Marinagarivorans</taxon>
    </lineage>
</organism>
<evidence type="ECO:0000313" key="2">
    <source>
        <dbReference type="Proteomes" id="UP001320119"/>
    </source>
</evidence>
<proteinExistence type="predicted"/>
<reference evidence="1 2" key="1">
    <citation type="journal article" date="2022" name="IScience">
        <title>An ultrasensitive nanofiber-based assay for enzymatic hydrolysis and deep-sea microbial degradation of cellulose.</title>
        <authorList>
            <person name="Tsudome M."/>
            <person name="Tachioka M."/>
            <person name="Miyazaki M."/>
            <person name="Uchimura K."/>
            <person name="Tsuda M."/>
            <person name="Takaki Y."/>
            <person name="Deguchi S."/>
        </authorList>
    </citation>
    <scope>NUCLEOTIDE SEQUENCE [LARGE SCALE GENOMIC DNA]</scope>
    <source>
        <strain evidence="1 2">GE09</strain>
    </source>
</reference>
<dbReference type="KEGG" id="marq:MARGE09_P1924"/>